<evidence type="ECO:0000259" key="1">
    <source>
        <dbReference type="PROSITE" id="PS50042"/>
    </source>
</evidence>
<keyword evidence="3" id="KW-1185">Reference proteome</keyword>
<dbReference type="InterPro" id="IPR000595">
    <property type="entry name" value="cNMP-bd_dom"/>
</dbReference>
<name>A0ABS1FWX2_9FLAO</name>
<evidence type="ECO:0000313" key="3">
    <source>
        <dbReference type="Proteomes" id="UP000628669"/>
    </source>
</evidence>
<proteinExistence type="predicted"/>
<dbReference type="SUPFAM" id="SSF51206">
    <property type="entry name" value="cAMP-binding domain-like"/>
    <property type="match status" value="1"/>
</dbReference>
<dbReference type="PROSITE" id="PS50042">
    <property type="entry name" value="CNMP_BINDING_3"/>
    <property type="match status" value="1"/>
</dbReference>
<comment type="caution">
    <text evidence="2">The sequence shown here is derived from an EMBL/GenBank/DDBJ whole genome shotgun (WGS) entry which is preliminary data.</text>
</comment>
<accession>A0ABS1FWX2</accession>
<organism evidence="2 3">
    <name type="scientific">Chryseobacterium paridis</name>
    <dbReference type="NCBI Taxonomy" id="2800328"/>
    <lineage>
        <taxon>Bacteria</taxon>
        <taxon>Pseudomonadati</taxon>
        <taxon>Bacteroidota</taxon>
        <taxon>Flavobacteriia</taxon>
        <taxon>Flavobacteriales</taxon>
        <taxon>Weeksellaceae</taxon>
        <taxon>Chryseobacterium group</taxon>
        <taxon>Chryseobacterium</taxon>
    </lineage>
</organism>
<dbReference type="Proteomes" id="UP000628669">
    <property type="component" value="Unassembled WGS sequence"/>
</dbReference>
<evidence type="ECO:0000313" key="2">
    <source>
        <dbReference type="EMBL" id="MBK1896933.1"/>
    </source>
</evidence>
<dbReference type="InterPro" id="IPR014710">
    <property type="entry name" value="RmlC-like_jellyroll"/>
</dbReference>
<dbReference type="Pfam" id="PF00027">
    <property type="entry name" value="cNMP_binding"/>
    <property type="match status" value="1"/>
</dbReference>
<protein>
    <submittedName>
        <fullName evidence="2">Crp/Fnr family transcriptional regulator</fullName>
    </submittedName>
</protein>
<reference evidence="3" key="1">
    <citation type="submission" date="2021-01" db="EMBL/GenBank/DDBJ databases">
        <title>Genome public.</title>
        <authorList>
            <person name="Liu C."/>
            <person name="Sun Q."/>
        </authorList>
    </citation>
    <scope>NUCLEOTIDE SEQUENCE [LARGE SCALE GENOMIC DNA]</scope>
    <source>
        <strain evidence="3">YIM B02567</strain>
    </source>
</reference>
<dbReference type="CDD" id="cd00038">
    <property type="entry name" value="CAP_ED"/>
    <property type="match status" value="1"/>
</dbReference>
<feature type="domain" description="Cyclic nucleotide-binding" evidence="1">
    <location>
        <begin position="7"/>
        <end position="122"/>
    </location>
</feature>
<sequence length="179" mass="21247">MSMMPSNENILAEILGNFEREELPPKTLLTEEGKMARRFYYLEKGAVRGWLNNDGKEITFQFLFEGNFISSWESLFHNSPSIYNIETIEPCTVYSTSIEEFRQTMEHNPDIKEFYYSYLQERLLKYQKLFISRIKDSAEERYAELIKQSPEIFRRIPQYYIASYLGITSVSLSRIRGKK</sequence>
<dbReference type="InterPro" id="IPR018490">
    <property type="entry name" value="cNMP-bd_dom_sf"/>
</dbReference>
<gene>
    <name evidence="2" type="ORF">JHL15_14285</name>
</gene>
<dbReference type="SMART" id="SM00100">
    <property type="entry name" value="cNMP"/>
    <property type="match status" value="1"/>
</dbReference>
<dbReference type="Gene3D" id="2.60.120.10">
    <property type="entry name" value="Jelly Rolls"/>
    <property type="match status" value="1"/>
</dbReference>
<dbReference type="RefSeq" id="WP_200246780.1">
    <property type="nucleotide sequence ID" value="NZ_JAENHK010000010.1"/>
</dbReference>
<dbReference type="EMBL" id="JAENHK010000010">
    <property type="protein sequence ID" value="MBK1896933.1"/>
    <property type="molecule type" value="Genomic_DNA"/>
</dbReference>